<dbReference type="Gene3D" id="3.80.10.10">
    <property type="entry name" value="Ribonuclease Inhibitor"/>
    <property type="match status" value="1"/>
</dbReference>
<proteinExistence type="predicted"/>
<keyword evidence="2" id="KW-1185">Reference proteome</keyword>
<organism evidence="1 2">
    <name type="scientific">Conidiobolus coronatus (strain ATCC 28846 / CBS 209.66 / NRRL 28638)</name>
    <name type="common">Delacroixia coronata</name>
    <dbReference type="NCBI Taxonomy" id="796925"/>
    <lineage>
        <taxon>Eukaryota</taxon>
        <taxon>Fungi</taxon>
        <taxon>Fungi incertae sedis</taxon>
        <taxon>Zoopagomycota</taxon>
        <taxon>Entomophthoromycotina</taxon>
        <taxon>Entomophthoromycetes</taxon>
        <taxon>Entomophthorales</taxon>
        <taxon>Ancylistaceae</taxon>
        <taxon>Conidiobolus</taxon>
    </lineage>
</organism>
<sequence>MNDKNNSKINWLNIIFNKEFQNYLNLDILKEISLVSKLVRIKLNPKLFYAIKIEEDNKYIKGLLENYYINDELSEEARPLSPNVEELHKGLYIDRLISNIKSELENIKRFVSSIYFKRLNHIAYYLFPLLESFDNLTTLKLYDCTFPYSTFVNLGVSFFKLRCVELYGVTLVKLPGDTAHLDSFNIPPDLRYLTISIVEVNEPGALFNPYDMLFNELDSTNNYRFALPKVEVPSLKKLNFIGDYDEENDLEDFLDINSKLESLAIGNLYLDKAYNFKSLKNLEVGYVDCFDNEINFTTQEGIKELTVVIDYEDDYENVAKLCKLCPNLEKLYFRILNSVSIQNTFYNFLIPVLSKLPNVKTLRLKLHTNESDILNINKFPHIENIIFEIDEPYILNIKFHKCKSLKTMEVKSDWFELYDDEFLDELSDLHKKYKN</sequence>
<dbReference type="OrthoDB" id="612216at2759"/>
<dbReference type="EMBL" id="KQ964943">
    <property type="protein sequence ID" value="KXN65223.1"/>
    <property type="molecule type" value="Genomic_DNA"/>
</dbReference>
<gene>
    <name evidence="1" type="ORF">CONCODRAFT_20839</name>
</gene>
<accession>A0A137NR30</accession>
<name>A0A137NR30_CONC2</name>
<dbReference type="AlphaFoldDB" id="A0A137NR30"/>
<evidence type="ECO:0000313" key="1">
    <source>
        <dbReference type="EMBL" id="KXN65223.1"/>
    </source>
</evidence>
<dbReference type="SUPFAM" id="SSF52047">
    <property type="entry name" value="RNI-like"/>
    <property type="match status" value="1"/>
</dbReference>
<protein>
    <recommendedName>
        <fullName evidence="3">F-box domain-containing protein</fullName>
    </recommendedName>
</protein>
<feature type="non-terminal residue" evidence="1">
    <location>
        <position position="435"/>
    </location>
</feature>
<dbReference type="InterPro" id="IPR032675">
    <property type="entry name" value="LRR_dom_sf"/>
</dbReference>
<dbReference type="Proteomes" id="UP000070444">
    <property type="component" value="Unassembled WGS sequence"/>
</dbReference>
<evidence type="ECO:0008006" key="3">
    <source>
        <dbReference type="Google" id="ProtNLM"/>
    </source>
</evidence>
<reference evidence="1 2" key="1">
    <citation type="journal article" date="2015" name="Genome Biol. Evol.">
        <title>Phylogenomic analyses indicate that early fungi evolved digesting cell walls of algal ancestors of land plants.</title>
        <authorList>
            <person name="Chang Y."/>
            <person name="Wang S."/>
            <person name="Sekimoto S."/>
            <person name="Aerts A.L."/>
            <person name="Choi C."/>
            <person name="Clum A."/>
            <person name="LaButti K.M."/>
            <person name="Lindquist E.A."/>
            <person name="Yee Ngan C."/>
            <person name="Ohm R.A."/>
            <person name="Salamov A.A."/>
            <person name="Grigoriev I.V."/>
            <person name="Spatafora J.W."/>
            <person name="Berbee M.L."/>
        </authorList>
    </citation>
    <scope>NUCLEOTIDE SEQUENCE [LARGE SCALE GENOMIC DNA]</scope>
    <source>
        <strain evidence="1 2">NRRL 28638</strain>
    </source>
</reference>
<evidence type="ECO:0000313" key="2">
    <source>
        <dbReference type="Proteomes" id="UP000070444"/>
    </source>
</evidence>